<dbReference type="Gene3D" id="3.30.70.100">
    <property type="match status" value="1"/>
</dbReference>
<evidence type="ECO:0000256" key="8">
    <source>
        <dbReference type="ARBA" id="ARBA00022692"/>
    </source>
</evidence>
<feature type="transmembrane region" description="Helical" evidence="15">
    <location>
        <begin position="102"/>
        <end position="125"/>
    </location>
</feature>
<evidence type="ECO:0000256" key="10">
    <source>
        <dbReference type="ARBA" id="ARBA00022914"/>
    </source>
</evidence>
<proteinExistence type="inferred from homology"/>
<dbReference type="SUPFAM" id="SSF55008">
    <property type="entry name" value="HMA, heavy metal-associated domain"/>
    <property type="match status" value="1"/>
</dbReference>
<keyword evidence="5" id="KW-0475">Mercuric resistance</keyword>
<feature type="transmembrane region" description="Helical" evidence="15">
    <location>
        <begin position="59"/>
        <end position="76"/>
    </location>
</feature>
<dbReference type="OrthoDB" id="1493145at2"/>
<dbReference type="Proteomes" id="UP000198432">
    <property type="component" value="Unassembled WGS sequence"/>
</dbReference>
<feature type="domain" description="HMA" evidence="16">
    <location>
        <begin position="142"/>
        <end position="208"/>
    </location>
</feature>
<feature type="transmembrane region" description="Helical" evidence="15">
    <location>
        <begin position="20"/>
        <end position="44"/>
    </location>
</feature>
<dbReference type="Pfam" id="PF02411">
    <property type="entry name" value="MerT"/>
    <property type="match status" value="1"/>
</dbReference>
<evidence type="ECO:0000256" key="6">
    <source>
        <dbReference type="ARBA" id="ARBA00022475"/>
    </source>
</evidence>
<keyword evidence="6" id="KW-1003">Cell membrane</keyword>
<dbReference type="FunFam" id="3.30.70.100:FF:000001">
    <property type="entry name" value="ATPase copper transporting beta"/>
    <property type="match status" value="1"/>
</dbReference>
<comment type="similarity">
    <text evidence="2">Belongs to the MerT family.</text>
</comment>
<dbReference type="PROSITE" id="PS50846">
    <property type="entry name" value="HMA_2"/>
    <property type="match status" value="1"/>
</dbReference>
<evidence type="ECO:0000256" key="12">
    <source>
        <dbReference type="ARBA" id="ARBA00023136"/>
    </source>
</evidence>
<gene>
    <name evidence="17" type="ORF">SAMN06296052_10540</name>
</gene>
<evidence type="ECO:0000256" key="3">
    <source>
        <dbReference type="ARBA" id="ARBA00017053"/>
    </source>
</evidence>
<dbReference type="GO" id="GO:0005886">
    <property type="term" value="C:plasma membrane"/>
    <property type="evidence" value="ECO:0007669"/>
    <property type="project" value="UniProtKB-SubCell"/>
</dbReference>
<keyword evidence="9" id="KW-0479">Metal-binding</keyword>
<dbReference type="PANTHER" id="PTHR46594:SF4">
    <property type="entry name" value="P-TYPE CATION-TRANSPORTING ATPASE"/>
    <property type="match status" value="1"/>
</dbReference>
<keyword evidence="4" id="KW-0813">Transport</keyword>
<dbReference type="Gene3D" id="1.10.287.910">
    <property type="entry name" value="bacterial mercury transporter, merf"/>
    <property type="match status" value="1"/>
</dbReference>
<dbReference type="InterPro" id="IPR036163">
    <property type="entry name" value="HMA_dom_sf"/>
</dbReference>
<keyword evidence="8 15" id="KW-0812">Transmembrane</keyword>
<dbReference type="EMBL" id="FZOQ01000005">
    <property type="protein sequence ID" value="SNS33809.1"/>
    <property type="molecule type" value="Genomic_DNA"/>
</dbReference>
<evidence type="ECO:0000256" key="11">
    <source>
        <dbReference type="ARBA" id="ARBA00022989"/>
    </source>
</evidence>
<evidence type="ECO:0000256" key="2">
    <source>
        <dbReference type="ARBA" id="ARBA00008224"/>
    </source>
</evidence>
<dbReference type="InterPro" id="IPR006121">
    <property type="entry name" value="HMA_dom"/>
</dbReference>
<sequence>MRSQELPSKDNQEAPATKAWVGAGLLAALGASLCCITPLLAIMAGTSGMAASFSWLEPLRPYLIGVTGIVLGFAWYQKLKPARNIDCDCETNPKPNFMQSKAFLSLVTVFAAVMLAFPSYAHVFYPQAQAQQQVAPNKANVQTVEIKIKGMTCAGCEAHVNSEVNKLAGILKVETSYANANTLVQYDKSRTDVKQIEKAVSATGYKVTETKKK</sequence>
<dbReference type="InterPro" id="IPR003457">
    <property type="entry name" value="Transprt_MerT"/>
</dbReference>
<dbReference type="AlphaFoldDB" id="A0A239DNQ1"/>
<protein>
    <recommendedName>
        <fullName evidence="3">Mercuric transport protein MerT</fullName>
    </recommendedName>
    <alternativeName>
        <fullName evidence="13">Mercury ion transport protein</fullName>
    </alternativeName>
</protein>
<reference evidence="18" key="1">
    <citation type="submission" date="2017-06" db="EMBL/GenBank/DDBJ databases">
        <authorList>
            <person name="Varghese N."/>
            <person name="Submissions S."/>
        </authorList>
    </citation>
    <scope>NUCLEOTIDE SEQUENCE [LARGE SCALE GENOMIC DNA]</scope>
    <source>
        <strain evidence="18">NKM1</strain>
    </source>
</reference>
<evidence type="ECO:0000256" key="4">
    <source>
        <dbReference type="ARBA" id="ARBA00022448"/>
    </source>
</evidence>
<dbReference type="GO" id="GO:0015097">
    <property type="term" value="F:mercury ion transmembrane transporter activity"/>
    <property type="evidence" value="ECO:0007669"/>
    <property type="project" value="InterPro"/>
</dbReference>
<dbReference type="RefSeq" id="WP_089318475.1">
    <property type="nucleotide sequence ID" value="NZ_FZOQ01000005.1"/>
</dbReference>
<comment type="subcellular location">
    <subcellularLocation>
        <location evidence="1">Cell inner membrane</location>
        <topology evidence="1">Multi-pass membrane protein</topology>
    </subcellularLocation>
</comment>
<keyword evidence="12 15" id="KW-0472">Membrane</keyword>
<evidence type="ECO:0000256" key="15">
    <source>
        <dbReference type="SAM" id="Phobius"/>
    </source>
</evidence>
<keyword evidence="18" id="KW-1185">Reference proteome</keyword>
<evidence type="ECO:0000256" key="7">
    <source>
        <dbReference type="ARBA" id="ARBA00022519"/>
    </source>
</evidence>
<evidence type="ECO:0000256" key="5">
    <source>
        <dbReference type="ARBA" id="ARBA00022466"/>
    </source>
</evidence>
<evidence type="ECO:0000256" key="13">
    <source>
        <dbReference type="ARBA" id="ARBA00030934"/>
    </source>
</evidence>
<dbReference type="GO" id="GO:0046872">
    <property type="term" value="F:metal ion binding"/>
    <property type="evidence" value="ECO:0007669"/>
    <property type="project" value="UniProtKB-KW"/>
</dbReference>
<keyword evidence="10" id="KW-0476">Mercury</keyword>
<dbReference type="Pfam" id="PF00403">
    <property type="entry name" value="HMA"/>
    <property type="match status" value="1"/>
</dbReference>
<organism evidence="17 18">
    <name type="scientific">Pontibacter ummariensis</name>
    <dbReference type="NCBI Taxonomy" id="1610492"/>
    <lineage>
        <taxon>Bacteria</taxon>
        <taxon>Pseudomonadati</taxon>
        <taxon>Bacteroidota</taxon>
        <taxon>Cytophagia</taxon>
        <taxon>Cytophagales</taxon>
        <taxon>Hymenobacteraceae</taxon>
        <taxon>Pontibacter</taxon>
    </lineage>
</organism>
<evidence type="ECO:0000256" key="9">
    <source>
        <dbReference type="ARBA" id="ARBA00022723"/>
    </source>
</evidence>
<name>A0A239DNQ1_9BACT</name>
<evidence type="ECO:0000256" key="1">
    <source>
        <dbReference type="ARBA" id="ARBA00004429"/>
    </source>
</evidence>
<accession>A0A239DNQ1</accession>
<evidence type="ECO:0000259" key="16">
    <source>
        <dbReference type="PROSITE" id="PS50846"/>
    </source>
</evidence>
<evidence type="ECO:0000256" key="14">
    <source>
        <dbReference type="ARBA" id="ARBA00045720"/>
    </source>
</evidence>
<dbReference type="CDD" id="cd00371">
    <property type="entry name" value="HMA"/>
    <property type="match status" value="1"/>
</dbReference>
<dbReference type="NCBIfam" id="NF033556">
    <property type="entry name" value="MerTP_fusion"/>
    <property type="match status" value="1"/>
</dbReference>
<comment type="function">
    <text evidence="14">Involved in mercury resistance. Probably transfers a mercuric ion from the periplasmic Hg(2+)-binding protein MerP to the cytoplasmic mercuric reductase MerA.</text>
</comment>
<evidence type="ECO:0000313" key="18">
    <source>
        <dbReference type="Proteomes" id="UP000198432"/>
    </source>
</evidence>
<evidence type="ECO:0000313" key="17">
    <source>
        <dbReference type="EMBL" id="SNS33809.1"/>
    </source>
</evidence>
<keyword evidence="7" id="KW-0997">Cell inner membrane</keyword>
<keyword evidence="11 15" id="KW-1133">Transmembrane helix</keyword>
<dbReference type="PANTHER" id="PTHR46594">
    <property type="entry name" value="P-TYPE CATION-TRANSPORTING ATPASE"/>
    <property type="match status" value="1"/>
</dbReference>